<feature type="domain" description="HTH marR-type" evidence="4">
    <location>
        <begin position="37"/>
        <end position="170"/>
    </location>
</feature>
<dbReference type="RefSeq" id="WP_106256334.1">
    <property type="nucleotide sequence ID" value="NZ_CAWNSW010000012.1"/>
</dbReference>
<reference evidence="5 6" key="2">
    <citation type="submission" date="2018-03" db="EMBL/GenBank/DDBJ databases">
        <title>The ancient ancestry and fast evolution of plastids.</title>
        <authorList>
            <person name="Moore K.R."/>
            <person name="Magnabosco C."/>
            <person name="Momper L."/>
            <person name="Gold D.A."/>
            <person name="Bosak T."/>
            <person name="Fournier G.P."/>
        </authorList>
    </citation>
    <scope>NUCLEOTIDE SEQUENCE [LARGE SCALE GENOMIC DNA]</scope>
    <source>
        <strain evidence="5 6">ULC18</strain>
    </source>
</reference>
<dbReference type="InterPro" id="IPR039422">
    <property type="entry name" value="MarR/SlyA-like"/>
</dbReference>
<dbReference type="EMBL" id="PVWK01000061">
    <property type="protein sequence ID" value="PSB29534.1"/>
    <property type="molecule type" value="Genomic_DNA"/>
</dbReference>
<dbReference type="InterPro" id="IPR036388">
    <property type="entry name" value="WH-like_DNA-bd_sf"/>
</dbReference>
<evidence type="ECO:0000256" key="1">
    <source>
        <dbReference type="ARBA" id="ARBA00023015"/>
    </source>
</evidence>
<comment type="caution">
    <text evidence="5">The sequence shown here is derived from an EMBL/GenBank/DDBJ whole genome shotgun (WGS) entry which is preliminary data.</text>
</comment>
<dbReference type="AlphaFoldDB" id="A0A2T1E9Z9"/>
<keyword evidence="6" id="KW-1185">Reference proteome</keyword>
<evidence type="ECO:0000313" key="6">
    <source>
        <dbReference type="Proteomes" id="UP000239576"/>
    </source>
</evidence>
<dbReference type="Pfam" id="PF01047">
    <property type="entry name" value="MarR"/>
    <property type="match status" value="1"/>
</dbReference>
<dbReference type="PROSITE" id="PS50995">
    <property type="entry name" value="HTH_MARR_2"/>
    <property type="match status" value="1"/>
</dbReference>
<accession>A0A2T1E9Z9</accession>
<evidence type="ECO:0000256" key="2">
    <source>
        <dbReference type="ARBA" id="ARBA00023125"/>
    </source>
</evidence>
<dbReference type="OrthoDB" id="9783504at2"/>
<name>A0A2T1E9Z9_9CYAN</name>
<protein>
    <submittedName>
        <fullName evidence="5">MarR family transcriptional regulator</fullName>
    </submittedName>
</protein>
<keyword evidence="1" id="KW-0805">Transcription regulation</keyword>
<organism evidence="5 6">
    <name type="scientific">Stenomitos frigidus ULC18</name>
    <dbReference type="NCBI Taxonomy" id="2107698"/>
    <lineage>
        <taxon>Bacteria</taxon>
        <taxon>Bacillati</taxon>
        <taxon>Cyanobacteriota</taxon>
        <taxon>Cyanophyceae</taxon>
        <taxon>Leptolyngbyales</taxon>
        <taxon>Leptolyngbyaceae</taxon>
        <taxon>Stenomitos</taxon>
    </lineage>
</organism>
<dbReference type="PROSITE" id="PS01117">
    <property type="entry name" value="HTH_MARR_1"/>
    <property type="match status" value="1"/>
</dbReference>
<evidence type="ECO:0000259" key="4">
    <source>
        <dbReference type="PROSITE" id="PS50995"/>
    </source>
</evidence>
<dbReference type="PRINTS" id="PR00598">
    <property type="entry name" value="HTHMARR"/>
</dbReference>
<sequence>MDNSQPGTDRSEAALPPEDLNIGVAVNPFDASDHTTAQHILIGLAKIGLALKSQSWQDAGQQGLTPTQGQILSLLLDKGASGMRLSEVAKNLSITAATASDAVSSLVDKGFVQKTRSPQDGRAIAITLTPDGDRAAAQTASWSNFLLNTMEELSSEEQTLFLRSLIKMIRKLQTQGQISVARMCVTCAFFQPNQYASAENPHHCALVNAPFGDRNLRLNCPEHVAAQPEIAEKNWQLYRS</sequence>
<keyword evidence="3" id="KW-0804">Transcription</keyword>
<gene>
    <name evidence="5" type="ORF">C7B82_10930</name>
</gene>
<dbReference type="InterPro" id="IPR023187">
    <property type="entry name" value="Tscrpt_reg_MarR-type_CS"/>
</dbReference>
<proteinExistence type="predicted"/>
<dbReference type="GO" id="GO:0003700">
    <property type="term" value="F:DNA-binding transcription factor activity"/>
    <property type="evidence" value="ECO:0007669"/>
    <property type="project" value="InterPro"/>
</dbReference>
<dbReference type="PANTHER" id="PTHR33164:SF43">
    <property type="entry name" value="HTH-TYPE TRANSCRIPTIONAL REPRESSOR YETL"/>
    <property type="match status" value="1"/>
</dbReference>
<reference evidence="6" key="1">
    <citation type="submission" date="2018-02" db="EMBL/GenBank/DDBJ databases">
        <authorList>
            <person name="Moore K."/>
            <person name="Momper L."/>
        </authorList>
    </citation>
    <scope>NUCLEOTIDE SEQUENCE [LARGE SCALE GENOMIC DNA]</scope>
    <source>
        <strain evidence="6">ULC18</strain>
    </source>
</reference>
<evidence type="ECO:0000313" key="5">
    <source>
        <dbReference type="EMBL" id="PSB29534.1"/>
    </source>
</evidence>
<dbReference type="GO" id="GO:0006950">
    <property type="term" value="P:response to stress"/>
    <property type="evidence" value="ECO:0007669"/>
    <property type="project" value="TreeGrafter"/>
</dbReference>
<dbReference type="Gene3D" id="1.10.10.10">
    <property type="entry name" value="Winged helix-like DNA-binding domain superfamily/Winged helix DNA-binding domain"/>
    <property type="match status" value="1"/>
</dbReference>
<dbReference type="CDD" id="cd00090">
    <property type="entry name" value="HTH_ARSR"/>
    <property type="match status" value="1"/>
</dbReference>
<dbReference type="PANTHER" id="PTHR33164">
    <property type="entry name" value="TRANSCRIPTIONAL REGULATOR, MARR FAMILY"/>
    <property type="match status" value="1"/>
</dbReference>
<dbReference type="Proteomes" id="UP000239576">
    <property type="component" value="Unassembled WGS sequence"/>
</dbReference>
<dbReference type="GO" id="GO:0003677">
    <property type="term" value="F:DNA binding"/>
    <property type="evidence" value="ECO:0007669"/>
    <property type="project" value="UniProtKB-KW"/>
</dbReference>
<dbReference type="InterPro" id="IPR036390">
    <property type="entry name" value="WH_DNA-bd_sf"/>
</dbReference>
<dbReference type="InterPro" id="IPR011991">
    <property type="entry name" value="ArsR-like_HTH"/>
</dbReference>
<keyword evidence="2" id="KW-0238">DNA-binding</keyword>
<dbReference type="SUPFAM" id="SSF46785">
    <property type="entry name" value="Winged helix' DNA-binding domain"/>
    <property type="match status" value="1"/>
</dbReference>
<dbReference type="SMART" id="SM00347">
    <property type="entry name" value="HTH_MARR"/>
    <property type="match status" value="1"/>
</dbReference>
<dbReference type="InterPro" id="IPR000835">
    <property type="entry name" value="HTH_MarR-typ"/>
</dbReference>
<evidence type="ECO:0000256" key="3">
    <source>
        <dbReference type="ARBA" id="ARBA00023163"/>
    </source>
</evidence>